<dbReference type="Proteomes" id="UP000636709">
    <property type="component" value="Unassembled WGS sequence"/>
</dbReference>
<dbReference type="PROSITE" id="PS50011">
    <property type="entry name" value="PROTEIN_KINASE_DOM"/>
    <property type="match status" value="1"/>
</dbReference>
<dbReference type="InterPro" id="IPR008271">
    <property type="entry name" value="Ser/Thr_kinase_AS"/>
</dbReference>
<dbReference type="InterPro" id="IPR011009">
    <property type="entry name" value="Kinase-like_dom_sf"/>
</dbReference>
<evidence type="ECO:0000256" key="16">
    <source>
        <dbReference type="SAM" id="SignalP"/>
    </source>
</evidence>
<dbReference type="FunFam" id="1.10.510.10:FF:000084">
    <property type="entry name" value="Wall-associated receptor kinase 2"/>
    <property type="match status" value="1"/>
</dbReference>
<dbReference type="GO" id="GO:0030247">
    <property type="term" value="F:polysaccharide binding"/>
    <property type="evidence" value="ECO:0007669"/>
    <property type="project" value="InterPro"/>
</dbReference>
<evidence type="ECO:0000256" key="2">
    <source>
        <dbReference type="ARBA" id="ARBA00022527"/>
    </source>
</evidence>
<keyword evidence="3" id="KW-0808">Transferase</keyword>
<dbReference type="Gene3D" id="1.10.510.10">
    <property type="entry name" value="Transferase(Phosphotransferase) domain 1"/>
    <property type="match status" value="1"/>
</dbReference>
<evidence type="ECO:0000313" key="19">
    <source>
        <dbReference type="EMBL" id="KAF8704075.1"/>
    </source>
</evidence>
<sequence>MHTPKLSISMVATLMLALFPLPLPTADAITAGSTNCSASCGPNYELSYPFGIGNECSLPLPGFNLTCVQNADNTTTLLLGNPAMVIDGTANNGFSSPYSAIGDPSEFNSPYSAIGDRARFSSPYPAIGASISYFFSMTPGVRDYIVHWEAPGRPFAISGSSSMSLFVVGCGVKASLLTGDDSNHEVGSCSVICAGDQFMDLLSDNEPCVGIGCCSIDITVNLRAFTLNVSRISGAERVLEQVNAFITDQYGFREWDLGADLTGKYKAMLSWAIPFQPDCEHAMEDRAGYACYNNSKCHDSPIGGYVCNCTGGFSGDPYVVNGCVVQVLDSMQPMANCPTSCGNVSVPFPFGIEVGCFSKVQLYLTCNPGLSLPFLQMSDGSVVTGISIDDGTINVLKPSNSSNAMADTETPLYAFSEEWGVVKWAVDSMTCKDAMSSEGYRCFSHSDCVDVTEDKTLKQVGYRCKCSHGFEGNPYLKDGCTDIDECLQPDKYICKGICQNTFGSYTCNGCPHGTDFNDMSRKCKPSTIILGSTDAGVTVGLSSGGSILFLAAVVLVLTRRWKRNVQKRLRKRYFRKNKGILLEQLISSDQSASDGTKIFSLEELEKATNNFDHARVLGHGGHGTVFKGILTDQRVVAIKRSKLEESTEIEQFINEVSILSRINHRNVVKLHGCCLEAEVPLLVYEFVPNGTLYDLLHREKNGILLPLSWEERLRIAIEISGALTYLHSEASVSILHRDVKCMNILLNDSYTAKVSDFGASRSIPIDQTHLLTAVQGTFGYLDPEYYYTGQLNEKSDVYSFGVILLELLTRNKPIFVDENGEKQNLSNYFLWATSERPLKKVVDKQTLEEASEEAIVGTAQLAEECLSLTRGERPTMKEVEMRLQMLRTCQGVAPRARMDEVPRPRCESAKTNGIARSVPVAAGHNVSRHYSLEQEFVLSSRVPR</sequence>
<dbReference type="Gene3D" id="3.30.200.20">
    <property type="entry name" value="Phosphorylase Kinase, domain 1"/>
    <property type="match status" value="1"/>
</dbReference>
<dbReference type="GO" id="GO:0007166">
    <property type="term" value="P:cell surface receptor signaling pathway"/>
    <property type="evidence" value="ECO:0007669"/>
    <property type="project" value="InterPro"/>
</dbReference>
<dbReference type="OrthoDB" id="4062651at2759"/>
<dbReference type="Pfam" id="PF13947">
    <property type="entry name" value="GUB_WAK_bind"/>
    <property type="match status" value="2"/>
</dbReference>
<organism evidence="19 20">
    <name type="scientific">Digitaria exilis</name>
    <dbReference type="NCBI Taxonomy" id="1010633"/>
    <lineage>
        <taxon>Eukaryota</taxon>
        <taxon>Viridiplantae</taxon>
        <taxon>Streptophyta</taxon>
        <taxon>Embryophyta</taxon>
        <taxon>Tracheophyta</taxon>
        <taxon>Spermatophyta</taxon>
        <taxon>Magnoliopsida</taxon>
        <taxon>Liliopsida</taxon>
        <taxon>Poales</taxon>
        <taxon>Poaceae</taxon>
        <taxon>PACMAD clade</taxon>
        <taxon>Panicoideae</taxon>
        <taxon>Panicodae</taxon>
        <taxon>Paniceae</taxon>
        <taxon>Anthephorinae</taxon>
        <taxon>Digitaria</taxon>
    </lineage>
</organism>
<dbReference type="SMART" id="SM00220">
    <property type="entry name" value="S_TKc"/>
    <property type="match status" value="1"/>
</dbReference>
<dbReference type="CDD" id="cd14066">
    <property type="entry name" value="STKc_IRAK"/>
    <property type="match status" value="1"/>
</dbReference>
<dbReference type="PROSITE" id="PS00107">
    <property type="entry name" value="PROTEIN_KINASE_ATP"/>
    <property type="match status" value="1"/>
</dbReference>
<evidence type="ECO:0000256" key="14">
    <source>
        <dbReference type="PROSITE-ProRule" id="PRU10141"/>
    </source>
</evidence>
<dbReference type="PANTHER" id="PTHR27005:SF397">
    <property type="entry name" value="PROTEIN KINASE DOMAIN-CONTAINING PROTEIN"/>
    <property type="match status" value="1"/>
</dbReference>
<comment type="caution">
    <text evidence="19">The sequence shown here is derived from an EMBL/GenBank/DDBJ whole genome shotgun (WGS) entry which is preliminary data.</text>
</comment>
<keyword evidence="7" id="KW-0418">Kinase</keyword>
<evidence type="ECO:0000259" key="17">
    <source>
        <dbReference type="PROSITE" id="PS50011"/>
    </source>
</evidence>
<evidence type="ECO:0000256" key="15">
    <source>
        <dbReference type="SAM" id="Phobius"/>
    </source>
</evidence>
<evidence type="ECO:0000256" key="1">
    <source>
        <dbReference type="ARBA" id="ARBA00004479"/>
    </source>
</evidence>
<keyword evidence="13" id="KW-0245">EGF-like domain</keyword>
<keyword evidence="4 15" id="KW-0812">Transmembrane</keyword>
<evidence type="ECO:0000256" key="10">
    <source>
        <dbReference type="ARBA" id="ARBA00023136"/>
    </source>
</evidence>
<dbReference type="PROSITE" id="PS00108">
    <property type="entry name" value="PROTEIN_KINASE_ST"/>
    <property type="match status" value="1"/>
</dbReference>
<evidence type="ECO:0000256" key="3">
    <source>
        <dbReference type="ARBA" id="ARBA00022679"/>
    </source>
</evidence>
<dbReference type="PROSITE" id="PS01187">
    <property type="entry name" value="EGF_CA"/>
    <property type="match status" value="1"/>
</dbReference>
<dbReference type="FunFam" id="3.30.200.20:FF:000043">
    <property type="entry name" value="Wall-associated receptor kinase 2"/>
    <property type="match status" value="1"/>
</dbReference>
<proteinExistence type="predicted"/>
<accession>A0A835EQ00</accession>
<keyword evidence="11" id="KW-1015">Disulfide bond</keyword>
<evidence type="ECO:0000256" key="13">
    <source>
        <dbReference type="PROSITE-ProRule" id="PRU00076"/>
    </source>
</evidence>
<dbReference type="GO" id="GO:0005524">
    <property type="term" value="F:ATP binding"/>
    <property type="evidence" value="ECO:0007669"/>
    <property type="project" value="UniProtKB-UniRule"/>
</dbReference>
<dbReference type="InterPro" id="IPR045274">
    <property type="entry name" value="WAK-like"/>
</dbReference>
<evidence type="ECO:0000256" key="7">
    <source>
        <dbReference type="ARBA" id="ARBA00022777"/>
    </source>
</evidence>
<keyword evidence="9 15" id="KW-1133">Transmembrane helix</keyword>
<feature type="signal peptide" evidence="16">
    <location>
        <begin position="1"/>
        <end position="28"/>
    </location>
</feature>
<dbReference type="SMART" id="SM00179">
    <property type="entry name" value="EGF_CA"/>
    <property type="match status" value="2"/>
</dbReference>
<evidence type="ECO:0000256" key="4">
    <source>
        <dbReference type="ARBA" id="ARBA00022692"/>
    </source>
</evidence>
<dbReference type="SMART" id="SM00181">
    <property type="entry name" value="EGF"/>
    <property type="match status" value="3"/>
</dbReference>
<keyword evidence="20" id="KW-1185">Reference proteome</keyword>
<dbReference type="SUPFAM" id="SSF56112">
    <property type="entry name" value="Protein kinase-like (PK-like)"/>
    <property type="match status" value="1"/>
</dbReference>
<evidence type="ECO:0000259" key="18">
    <source>
        <dbReference type="PROSITE" id="PS50026"/>
    </source>
</evidence>
<dbReference type="InterPro" id="IPR001881">
    <property type="entry name" value="EGF-like_Ca-bd_dom"/>
</dbReference>
<feature type="binding site" evidence="14">
    <location>
        <position position="639"/>
    </location>
    <ligand>
        <name>ATP</name>
        <dbReference type="ChEBI" id="CHEBI:30616"/>
    </ligand>
</feature>
<evidence type="ECO:0000256" key="5">
    <source>
        <dbReference type="ARBA" id="ARBA00022729"/>
    </source>
</evidence>
<dbReference type="GO" id="GO:0004674">
    <property type="term" value="F:protein serine/threonine kinase activity"/>
    <property type="evidence" value="ECO:0007669"/>
    <property type="project" value="UniProtKB-KW"/>
</dbReference>
<dbReference type="GO" id="GO:0005509">
    <property type="term" value="F:calcium ion binding"/>
    <property type="evidence" value="ECO:0007669"/>
    <property type="project" value="InterPro"/>
</dbReference>
<keyword evidence="12" id="KW-0325">Glycoprotein</keyword>
<evidence type="ECO:0000256" key="12">
    <source>
        <dbReference type="ARBA" id="ARBA00023180"/>
    </source>
</evidence>
<keyword evidence="6 14" id="KW-0547">Nucleotide-binding</keyword>
<dbReference type="InterPro" id="IPR000719">
    <property type="entry name" value="Prot_kinase_dom"/>
</dbReference>
<dbReference type="PROSITE" id="PS50026">
    <property type="entry name" value="EGF_3"/>
    <property type="match status" value="1"/>
</dbReference>
<comment type="caution">
    <text evidence="13">Lacks conserved residue(s) required for the propagation of feature annotation.</text>
</comment>
<feature type="domain" description="EGF-like" evidence="18">
    <location>
        <begin position="282"/>
        <end position="316"/>
    </location>
</feature>
<name>A0A835EQ00_9POAL</name>
<dbReference type="InterPro" id="IPR018097">
    <property type="entry name" value="EGF_Ca-bd_CS"/>
</dbReference>
<feature type="chain" id="PRO_5032471007" description="Protein kinase domain-containing protein" evidence="16">
    <location>
        <begin position="29"/>
        <end position="944"/>
    </location>
</feature>
<comment type="subcellular location">
    <subcellularLocation>
        <location evidence="1">Membrane</location>
        <topology evidence="1">Single-pass type I membrane protein</topology>
    </subcellularLocation>
</comment>
<evidence type="ECO:0000313" key="20">
    <source>
        <dbReference type="Proteomes" id="UP000636709"/>
    </source>
</evidence>
<dbReference type="InterPro" id="IPR017441">
    <property type="entry name" value="Protein_kinase_ATP_BS"/>
</dbReference>
<dbReference type="GO" id="GO:0005886">
    <property type="term" value="C:plasma membrane"/>
    <property type="evidence" value="ECO:0007669"/>
    <property type="project" value="TreeGrafter"/>
</dbReference>
<dbReference type="EMBL" id="JACEFO010001776">
    <property type="protein sequence ID" value="KAF8704075.1"/>
    <property type="molecule type" value="Genomic_DNA"/>
</dbReference>
<dbReference type="InterPro" id="IPR025287">
    <property type="entry name" value="WAK_GUB"/>
</dbReference>
<evidence type="ECO:0000256" key="8">
    <source>
        <dbReference type="ARBA" id="ARBA00022840"/>
    </source>
</evidence>
<evidence type="ECO:0000256" key="11">
    <source>
        <dbReference type="ARBA" id="ARBA00023157"/>
    </source>
</evidence>
<evidence type="ECO:0000256" key="6">
    <source>
        <dbReference type="ARBA" id="ARBA00022741"/>
    </source>
</evidence>
<dbReference type="Pfam" id="PF00069">
    <property type="entry name" value="Pkinase"/>
    <property type="match status" value="1"/>
</dbReference>
<evidence type="ECO:0008006" key="21">
    <source>
        <dbReference type="Google" id="ProtNLM"/>
    </source>
</evidence>
<keyword evidence="10 15" id="KW-0472">Membrane</keyword>
<evidence type="ECO:0000256" key="9">
    <source>
        <dbReference type="ARBA" id="ARBA00022989"/>
    </source>
</evidence>
<dbReference type="CDD" id="cd00054">
    <property type="entry name" value="EGF_CA"/>
    <property type="match status" value="2"/>
</dbReference>
<protein>
    <recommendedName>
        <fullName evidence="21">Protein kinase domain-containing protein</fullName>
    </recommendedName>
</protein>
<keyword evidence="5 16" id="KW-0732">Signal</keyword>
<keyword evidence="8 14" id="KW-0067">ATP-binding</keyword>
<keyword evidence="2" id="KW-0723">Serine/threonine-protein kinase</keyword>
<reference evidence="19" key="1">
    <citation type="submission" date="2020-07" db="EMBL/GenBank/DDBJ databases">
        <title>Genome sequence and genetic diversity analysis of an under-domesticated orphan crop, white fonio (Digitaria exilis).</title>
        <authorList>
            <person name="Bennetzen J.L."/>
            <person name="Chen S."/>
            <person name="Ma X."/>
            <person name="Wang X."/>
            <person name="Yssel A.E.J."/>
            <person name="Chaluvadi S.R."/>
            <person name="Johnson M."/>
            <person name="Gangashetty P."/>
            <person name="Hamidou F."/>
            <person name="Sanogo M.D."/>
            <person name="Zwaenepoel A."/>
            <person name="Wallace J."/>
            <person name="Van De Peer Y."/>
            <person name="Van Deynze A."/>
        </authorList>
    </citation>
    <scope>NUCLEOTIDE SEQUENCE</scope>
    <source>
        <tissue evidence="19">Leaves</tissue>
    </source>
</reference>
<feature type="transmembrane region" description="Helical" evidence="15">
    <location>
        <begin position="535"/>
        <end position="558"/>
    </location>
</feature>
<gene>
    <name evidence="19" type="ORF">HU200_031561</name>
</gene>
<dbReference type="Gene3D" id="2.10.25.10">
    <property type="entry name" value="Laminin"/>
    <property type="match status" value="2"/>
</dbReference>
<dbReference type="AlphaFoldDB" id="A0A835EQ00"/>
<dbReference type="InterPro" id="IPR000742">
    <property type="entry name" value="EGF"/>
</dbReference>
<dbReference type="PANTHER" id="PTHR27005">
    <property type="entry name" value="WALL-ASSOCIATED RECEPTOR KINASE-LIKE 21"/>
    <property type="match status" value="1"/>
</dbReference>
<feature type="domain" description="Protein kinase" evidence="17">
    <location>
        <begin position="611"/>
        <end position="886"/>
    </location>
</feature>